<evidence type="ECO:0000259" key="4">
    <source>
        <dbReference type="Pfam" id="PF25597"/>
    </source>
</evidence>
<protein>
    <submittedName>
        <fullName evidence="5">Gag-Pol polyprotein</fullName>
    </submittedName>
</protein>
<evidence type="ECO:0000259" key="3">
    <source>
        <dbReference type="Pfam" id="PF13976"/>
    </source>
</evidence>
<dbReference type="EMBL" id="BKCJ010146130">
    <property type="protein sequence ID" value="GEY02158.1"/>
    <property type="molecule type" value="Genomic_DNA"/>
</dbReference>
<feature type="compositionally biased region" description="Polar residues" evidence="2">
    <location>
        <begin position="343"/>
        <end position="383"/>
    </location>
</feature>
<name>A0A699HEY0_TANCI</name>
<dbReference type="InterPro" id="IPR057670">
    <property type="entry name" value="SH3_retrovirus"/>
</dbReference>
<keyword evidence="1" id="KW-0175">Coiled coil</keyword>
<proteinExistence type="predicted"/>
<feature type="domain" description="GAG-pre-integrase" evidence="3">
    <location>
        <begin position="202"/>
        <end position="257"/>
    </location>
</feature>
<sequence length="518" mass="58483">MSNLFPLITRVMENVDSNVIPDSLDMCDNDNQADQNAEECDDERALLANLIENLKLDTDEDKKIHEQLKKKIHHSLMNYKSASLHLKSANLVLRTLIELKTRFKSSTEDKNIAISELKKLIEKCKGKSVETKIDKPSAVRQPNAFKIPKPSVLGKPTIFSDSLERKNFSKTKLVTDTNVSEGLSKPVTTHILPQTASQVVRNTNAKASPTQAWLWHRRLSHLNFDTINLLYKKDIVNGLPKLKYAKDQLCLSCELIKAKRSTFKTKTVPSLKGRLNFLIWTYVVQCGLKASMERNTFWDSCILVGYSTPSKGYEVYNKRTRLVVGSIHINFNEIKELSKASDYDNSSLTTQRQNLSSEQTDMTFKNNSSSLSIQDHNNEPSSSMLVPNVSPLADTNASSLQELEFLFSPLFEEYFTAGNQSVSKSSSLSDNSTNQNTQPTTNIQPTTEPITPTINVNAEEKTMIKQQMHKLMKTNFTTSSIHRYMKKHSHLLAMLIIQTCIHSTNVINLNTDGPKITH</sequence>
<evidence type="ECO:0000313" key="5">
    <source>
        <dbReference type="EMBL" id="GEY02158.1"/>
    </source>
</evidence>
<dbReference type="Pfam" id="PF13976">
    <property type="entry name" value="gag_pre-integrs"/>
    <property type="match status" value="1"/>
</dbReference>
<comment type="caution">
    <text evidence="5">The sequence shown here is derived from an EMBL/GenBank/DDBJ whole genome shotgun (WGS) entry which is preliminary data.</text>
</comment>
<feature type="domain" description="Retroviral polymerase SH3-like" evidence="4">
    <location>
        <begin position="300"/>
        <end position="342"/>
    </location>
</feature>
<feature type="region of interest" description="Disordered" evidence="2">
    <location>
        <begin position="422"/>
        <end position="450"/>
    </location>
</feature>
<dbReference type="Pfam" id="PF25597">
    <property type="entry name" value="SH3_retrovirus"/>
    <property type="match status" value="1"/>
</dbReference>
<dbReference type="AlphaFoldDB" id="A0A699HEY0"/>
<accession>A0A699HEY0</accession>
<reference evidence="5" key="1">
    <citation type="journal article" date="2019" name="Sci. Rep.">
        <title>Draft genome of Tanacetum cinerariifolium, the natural source of mosquito coil.</title>
        <authorList>
            <person name="Yamashiro T."/>
            <person name="Shiraishi A."/>
            <person name="Satake H."/>
            <person name="Nakayama K."/>
        </authorList>
    </citation>
    <scope>NUCLEOTIDE SEQUENCE</scope>
</reference>
<evidence type="ECO:0000256" key="2">
    <source>
        <dbReference type="SAM" id="MobiDB-lite"/>
    </source>
</evidence>
<dbReference type="InterPro" id="IPR025724">
    <property type="entry name" value="GAG-pre-integrase_dom"/>
</dbReference>
<organism evidence="5">
    <name type="scientific">Tanacetum cinerariifolium</name>
    <name type="common">Dalmatian daisy</name>
    <name type="synonym">Chrysanthemum cinerariifolium</name>
    <dbReference type="NCBI Taxonomy" id="118510"/>
    <lineage>
        <taxon>Eukaryota</taxon>
        <taxon>Viridiplantae</taxon>
        <taxon>Streptophyta</taxon>
        <taxon>Embryophyta</taxon>
        <taxon>Tracheophyta</taxon>
        <taxon>Spermatophyta</taxon>
        <taxon>Magnoliopsida</taxon>
        <taxon>eudicotyledons</taxon>
        <taxon>Gunneridae</taxon>
        <taxon>Pentapetalae</taxon>
        <taxon>asterids</taxon>
        <taxon>campanulids</taxon>
        <taxon>Asterales</taxon>
        <taxon>Asteraceae</taxon>
        <taxon>Asteroideae</taxon>
        <taxon>Anthemideae</taxon>
        <taxon>Anthemidinae</taxon>
        <taxon>Tanacetum</taxon>
    </lineage>
</organism>
<evidence type="ECO:0000256" key="1">
    <source>
        <dbReference type="SAM" id="Coils"/>
    </source>
</evidence>
<gene>
    <name evidence="5" type="ORF">Tci_374132</name>
</gene>
<feature type="coiled-coil region" evidence="1">
    <location>
        <begin position="37"/>
        <end position="71"/>
    </location>
</feature>
<feature type="region of interest" description="Disordered" evidence="2">
    <location>
        <begin position="342"/>
        <end position="383"/>
    </location>
</feature>